<dbReference type="InterPro" id="IPR017850">
    <property type="entry name" value="Alkaline_phosphatase_core_sf"/>
</dbReference>
<proteinExistence type="inferred from homology"/>
<dbReference type="InterPro" id="IPR000917">
    <property type="entry name" value="Sulfatase_N"/>
</dbReference>
<gene>
    <name evidence="7" type="ORF">V6624_21450</name>
</gene>
<accession>A0ABZ2Q9F5</accession>
<sequence>MKINIKNTMNTKLKNILLSFLVSGTVSFYQSNAQNNSSKPNIILIMVDDMGYSDLGNYGSEISTPNLDRLAKEGTRLREFYNNSICAPTRASLLTGQYQHKAGVGFFDVNLGLPAYQGYLNKESLTLGEVFRSGGYSTLLSGKWHVGSEDQAQWPNQRGFDKFYGILKGASNYFDTKPLPFGKTPYPVKLIRNNEELHPKDDSYYFTDEIGNNAVTFLEEQNKENKPFFLYLAFTAPHWPLQAKPVDIAKYRGKFDEGWDVLREKRIEKLKASGILPANQTVSARDPEVPEWSKLTYDEKQFWKAKMEVYAAMVDNMDQNVGKVLNKIKELKKDKNTLIIFISDNGAQGGFNTYNPLGRGLVRNDGPVGTSGSFDYQEQNWAYLSNTPLQQYKNNMHEGGFSSPFIAWFPSKIKAGRIDKGTGHIIDLAPTFYELAGIEYPKNLNGVNSNPLPGKSLLPVLFDNASEVNRGAPLFWERAGNRAVREGKWKLVSIYPSYEWELYNLETDRGETTNVAAQNPGIVNELSAKYFDWADKTGVVEYSKFKLKPETMPGGAALKK</sequence>
<organism evidence="7 8">
    <name type="scientific">Flavobacterium ginsenosidimutans</name>
    <dbReference type="NCBI Taxonomy" id="687844"/>
    <lineage>
        <taxon>Bacteria</taxon>
        <taxon>Pseudomonadati</taxon>
        <taxon>Bacteroidota</taxon>
        <taxon>Flavobacteriia</taxon>
        <taxon>Flavobacteriales</taxon>
        <taxon>Flavobacteriaceae</taxon>
        <taxon>Flavobacterium</taxon>
    </lineage>
</organism>
<dbReference type="PROSITE" id="PS00523">
    <property type="entry name" value="SULFATASE_1"/>
    <property type="match status" value="1"/>
</dbReference>
<dbReference type="PANTHER" id="PTHR42693">
    <property type="entry name" value="ARYLSULFATASE FAMILY MEMBER"/>
    <property type="match status" value="1"/>
</dbReference>
<dbReference type="InterPro" id="IPR024607">
    <property type="entry name" value="Sulfatase_CS"/>
</dbReference>
<keyword evidence="4" id="KW-0106">Calcium</keyword>
<protein>
    <submittedName>
        <fullName evidence="7">Arylsulfatase</fullName>
        <ecNumber evidence="7">3.1.6.-</ecNumber>
    </submittedName>
</protein>
<evidence type="ECO:0000313" key="8">
    <source>
        <dbReference type="Proteomes" id="UP001447857"/>
    </source>
</evidence>
<reference evidence="7 8" key="1">
    <citation type="submission" date="2024-02" db="EMBL/GenBank/DDBJ databases">
        <title>complete genome of Flavobacterium ginsenosidimutans Str. YTB16.</title>
        <authorList>
            <person name="Wang Q."/>
        </authorList>
    </citation>
    <scope>NUCLEOTIDE SEQUENCE [LARGE SCALE GENOMIC DNA]</scope>
    <source>
        <strain evidence="7 8">YTB16</strain>
    </source>
</reference>
<dbReference type="PANTHER" id="PTHR42693:SF53">
    <property type="entry name" value="ENDO-4-O-SULFATASE"/>
    <property type="match status" value="1"/>
</dbReference>
<name>A0ABZ2Q9F5_9FLAO</name>
<feature type="signal peptide" evidence="5">
    <location>
        <begin position="1"/>
        <end position="33"/>
    </location>
</feature>
<dbReference type="InterPro" id="IPR050738">
    <property type="entry name" value="Sulfatase"/>
</dbReference>
<dbReference type="EC" id="3.1.6.-" evidence="7"/>
<feature type="domain" description="Sulfatase N-terminal" evidence="6">
    <location>
        <begin position="40"/>
        <end position="438"/>
    </location>
</feature>
<feature type="chain" id="PRO_5045270373" evidence="5">
    <location>
        <begin position="34"/>
        <end position="560"/>
    </location>
</feature>
<dbReference type="SUPFAM" id="SSF53649">
    <property type="entry name" value="Alkaline phosphatase-like"/>
    <property type="match status" value="1"/>
</dbReference>
<keyword evidence="3 7" id="KW-0378">Hydrolase</keyword>
<evidence type="ECO:0000256" key="2">
    <source>
        <dbReference type="ARBA" id="ARBA00022723"/>
    </source>
</evidence>
<evidence type="ECO:0000256" key="1">
    <source>
        <dbReference type="ARBA" id="ARBA00008779"/>
    </source>
</evidence>
<comment type="similarity">
    <text evidence="1">Belongs to the sulfatase family.</text>
</comment>
<dbReference type="RefSeq" id="WP_338840106.1">
    <property type="nucleotide sequence ID" value="NZ_CP147988.1"/>
</dbReference>
<keyword evidence="5" id="KW-0732">Signal</keyword>
<dbReference type="Gene3D" id="3.30.1120.10">
    <property type="match status" value="1"/>
</dbReference>
<dbReference type="Pfam" id="PF00884">
    <property type="entry name" value="Sulfatase"/>
    <property type="match status" value="1"/>
</dbReference>
<dbReference type="Gene3D" id="3.40.720.10">
    <property type="entry name" value="Alkaline Phosphatase, subunit A"/>
    <property type="match status" value="1"/>
</dbReference>
<keyword evidence="2" id="KW-0479">Metal-binding</keyword>
<evidence type="ECO:0000313" key="7">
    <source>
        <dbReference type="EMBL" id="WXK49588.1"/>
    </source>
</evidence>
<keyword evidence="8" id="KW-1185">Reference proteome</keyword>
<evidence type="ECO:0000256" key="3">
    <source>
        <dbReference type="ARBA" id="ARBA00022801"/>
    </source>
</evidence>
<dbReference type="CDD" id="cd16025">
    <property type="entry name" value="PAS_like"/>
    <property type="match status" value="1"/>
</dbReference>
<dbReference type="EMBL" id="CP147988">
    <property type="protein sequence ID" value="WXK49588.1"/>
    <property type="molecule type" value="Genomic_DNA"/>
</dbReference>
<dbReference type="Proteomes" id="UP001447857">
    <property type="component" value="Chromosome"/>
</dbReference>
<dbReference type="PROSITE" id="PS00149">
    <property type="entry name" value="SULFATASE_2"/>
    <property type="match status" value="1"/>
</dbReference>
<evidence type="ECO:0000256" key="4">
    <source>
        <dbReference type="ARBA" id="ARBA00022837"/>
    </source>
</evidence>
<evidence type="ECO:0000256" key="5">
    <source>
        <dbReference type="SAM" id="SignalP"/>
    </source>
</evidence>
<dbReference type="GO" id="GO:0016787">
    <property type="term" value="F:hydrolase activity"/>
    <property type="evidence" value="ECO:0007669"/>
    <property type="project" value="UniProtKB-KW"/>
</dbReference>
<evidence type="ECO:0000259" key="6">
    <source>
        <dbReference type="Pfam" id="PF00884"/>
    </source>
</evidence>